<reference evidence="4 5" key="1">
    <citation type="submission" date="2024-04" db="EMBL/GenBank/DDBJ databases">
        <title>Genome assembly C_amara_ONT_v2.</title>
        <authorList>
            <person name="Yant L."/>
            <person name="Moore C."/>
            <person name="Slenker M."/>
        </authorList>
    </citation>
    <scope>NUCLEOTIDE SEQUENCE [LARGE SCALE GENOMIC DNA]</scope>
    <source>
        <tissue evidence="4">Leaf</tissue>
    </source>
</reference>
<keyword evidence="5" id="KW-1185">Reference proteome</keyword>
<dbReference type="GO" id="GO:0000938">
    <property type="term" value="C:GARP complex"/>
    <property type="evidence" value="ECO:0007669"/>
    <property type="project" value="UniProtKB-UniRule"/>
</dbReference>
<protein>
    <recommendedName>
        <fullName evidence="2">Vacuolar protein sorting-associated protein 51 homolog</fullName>
    </recommendedName>
</protein>
<dbReference type="PANTHER" id="PTHR15954">
    <property type="entry name" value="VACUOLAR PROTEIN SORTING-ASSOCIATED PROTEIN 51 HOMOLOG"/>
    <property type="match status" value="1"/>
</dbReference>
<feature type="region of interest" description="Disordered" evidence="3">
    <location>
        <begin position="271"/>
        <end position="292"/>
    </location>
</feature>
<comment type="subcellular location">
    <subcellularLocation>
        <location evidence="2">Golgi apparatus</location>
        <location evidence="2">trans-Golgi network</location>
    </subcellularLocation>
</comment>
<keyword evidence="2" id="KW-0333">Golgi apparatus</keyword>
<evidence type="ECO:0000313" key="5">
    <source>
        <dbReference type="Proteomes" id="UP001558713"/>
    </source>
</evidence>
<dbReference type="GO" id="GO:0015031">
    <property type="term" value="P:protein transport"/>
    <property type="evidence" value="ECO:0007669"/>
    <property type="project" value="UniProtKB-UniRule"/>
</dbReference>
<dbReference type="GO" id="GO:0007030">
    <property type="term" value="P:Golgi organization"/>
    <property type="evidence" value="ECO:0007669"/>
    <property type="project" value="UniProtKB-UniRule"/>
</dbReference>
<dbReference type="AlphaFoldDB" id="A0ABD0ZTX8"/>
<accession>A0ABD0ZTX8</accession>
<comment type="subunit">
    <text evidence="2">Component of the Golgi-associated retrograde protein (GARP) complex.</text>
</comment>
<dbReference type="GO" id="GO:0042147">
    <property type="term" value="P:retrograde transport, endosome to Golgi"/>
    <property type="evidence" value="ECO:0007669"/>
    <property type="project" value="UniProtKB-UniRule"/>
</dbReference>
<proteinExistence type="inferred from homology"/>
<comment type="similarity">
    <text evidence="1 2">Belongs to the VPS51 family.</text>
</comment>
<dbReference type="GO" id="GO:0005829">
    <property type="term" value="C:cytosol"/>
    <property type="evidence" value="ECO:0007669"/>
    <property type="project" value="GOC"/>
</dbReference>
<dbReference type="InterPro" id="IPR014812">
    <property type="entry name" value="Vps51"/>
</dbReference>
<name>A0ABD0ZTX8_CARAN</name>
<dbReference type="PANTHER" id="PTHR15954:SF4">
    <property type="entry name" value="VACUOLAR PROTEIN SORTING-ASSOCIATED PROTEIN 51 HOMOLOG"/>
    <property type="match status" value="1"/>
</dbReference>
<keyword evidence="2" id="KW-0653">Protein transport</keyword>
<sequence>MATEAAPMDEKAKRMRDLLSSFYAPDPSISTSGSSISTSFDNINSTSFDADQYMDLMIKKSNLEVLLQRHVQMAAEIKNLDTDLQMLVYENYNKFISATDTIKRMKSNIFGMEGNMDQLLQKIMSVQSRSDGVNTSLFEKREHIEKLHRTRNLLRKVQFIYDLPARLHKCIKSEAYGDAVRFYTGAMPILKVYGDTSFQDCRRDSEEAIKIIIKNLQTKLFSDSESIQARAEAAVLLKQLDVPVDSLKAKLLEKLEQSLDGLQINPEEARKLAKQNDSSNDAESDDQRPAKIHEDAVRGFSEAMRAYREIFPDSEERLFKLARALTAMHFESMELYIRKRVSTEDFLGIFRIIWEDVVLMDEVLPEAALSDLSAEAAQVTLKQYVARMFSHLQQDISDTLLKFGINQKEAVEGEVLKVVLEASKKAVLQGTTDIFQDFHQLLDENTGIFIKMKELIIGWIQKGFQDFFRSLEAQFLVLSGKTSSSNDTEGGLIEGKSSDKIHAGLILVLAQLSVFIEQKVIPRVTEEIATSFSGGNSQAFENGPAFIPGELCRVFHAASEKLLQHYIDTRTQKVSVLLRKRFKTPNWVKHKEPREVHMFVDMFLHELEEVGKEVKQVLPQGTFRKHKRTDSNGSNTTTSSRSNTLHNDKMTRSNSQRARSQLFETHLAKLFKQKVEIFTKVEFTQESVVTTTVKLCLKSLQEYVRLQTFNRSGFQQIQLDIQFLKAPLKETVEDEAAIDFLLDEVIVAASERCLDVIPLEPPILDKLIQAKLAKSKEHNNNNTVSS</sequence>
<evidence type="ECO:0000313" key="4">
    <source>
        <dbReference type="EMBL" id="KAL1198064.1"/>
    </source>
</evidence>
<comment type="function">
    <text evidence="2">Acts as component of the GARP complex that is involved in retrograde transport from early and late endosomes to the trans-Golgi network (TGN).</text>
</comment>
<comment type="caution">
    <text evidence="4">The sequence shown here is derived from an EMBL/GenBank/DDBJ whole genome shotgun (WGS) entry which is preliminary data.</text>
</comment>
<dbReference type="Proteomes" id="UP001558713">
    <property type="component" value="Unassembled WGS sequence"/>
</dbReference>
<evidence type="ECO:0000256" key="2">
    <source>
        <dbReference type="RuleBase" id="RU368010"/>
    </source>
</evidence>
<feature type="compositionally biased region" description="Low complexity" evidence="3">
    <location>
        <begin position="631"/>
        <end position="644"/>
    </location>
</feature>
<keyword evidence="2" id="KW-0445">Lipid transport</keyword>
<dbReference type="EMBL" id="JBANAX010000674">
    <property type="protein sequence ID" value="KAL1198064.1"/>
    <property type="molecule type" value="Genomic_DNA"/>
</dbReference>
<gene>
    <name evidence="4" type="ORF">V5N11_001153</name>
</gene>
<feature type="region of interest" description="Disordered" evidence="3">
    <location>
        <begin position="620"/>
        <end position="656"/>
    </location>
</feature>
<keyword evidence="2" id="KW-0813">Transport</keyword>
<evidence type="ECO:0000256" key="3">
    <source>
        <dbReference type="SAM" id="MobiDB-lite"/>
    </source>
</evidence>
<dbReference type="Pfam" id="PF08700">
    <property type="entry name" value="VPS51_Exo84_N"/>
    <property type="match status" value="1"/>
</dbReference>
<evidence type="ECO:0000256" key="1">
    <source>
        <dbReference type="ARBA" id="ARBA00006080"/>
    </source>
</evidence>
<dbReference type="GO" id="GO:0006869">
    <property type="term" value="P:lipid transport"/>
    <property type="evidence" value="ECO:0007669"/>
    <property type="project" value="UniProtKB-UniRule"/>
</dbReference>
<organism evidence="4 5">
    <name type="scientific">Cardamine amara subsp. amara</name>
    <dbReference type="NCBI Taxonomy" id="228776"/>
    <lineage>
        <taxon>Eukaryota</taxon>
        <taxon>Viridiplantae</taxon>
        <taxon>Streptophyta</taxon>
        <taxon>Embryophyta</taxon>
        <taxon>Tracheophyta</taxon>
        <taxon>Spermatophyta</taxon>
        <taxon>Magnoliopsida</taxon>
        <taxon>eudicotyledons</taxon>
        <taxon>Gunneridae</taxon>
        <taxon>Pentapetalae</taxon>
        <taxon>rosids</taxon>
        <taxon>malvids</taxon>
        <taxon>Brassicales</taxon>
        <taxon>Brassicaceae</taxon>
        <taxon>Cardamineae</taxon>
        <taxon>Cardamine</taxon>
    </lineage>
</organism>